<dbReference type="GO" id="GO:0006270">
    <property type="term" value="P:DNA replication initiation"/>
    <property type="evidence" value="ECO:0007669"/>
    <property type="project" value="InterPro"/>
</dbReference>
<reference evidence="2 3" key="1">
    <citation type="submission" date="2020-04" db="EMBL/GenBank/DDBJ databases">
        <title>Acinetobacter Taxon 24.</title>
        <authorList>
            <person name="Nemec A."/>
            <person name="Radolfova-Krizova L."/>
            <person name="Higgins P.G."/>
            <person name="Spanelova P."/>
        </authorList>
    </citation>
    <scope>NUCLEOTIDE SEQUENCE [LARGE SCALE GENOMIC DNA]</scope>
    <source>
        <strain evidence="2 3">ANC 5380</strain>
    </source>
</reference>
<gene>
    <name evidence="2" type="ORF">HLH17_14580</name>
</gene>
<keyword evidence="1" id="KW-0175">Coiled coil</keyword>
<dbReference type="AlphaFoldDB" id="A0A7Y2WBY7"/>
<dbReference type="GO" id="GO:0003887">
    <property type="term" value="F:DNA-directed DNA polymerase activity"/>
    <property type="evidence" value="ECO:0007669"/>
    <property type="project" value="InterPro"/>
</dbReference>
<evidence type="ECO:0000256" key="1">
    <source>
        <dbReference type="SAM" id="Coils"/>
    </source>
</evidence>
<dbReference type="InterPro" id="IPR036390">
    <property type="entry name" value="WH_DNA-bd_sf"/>
</dbReference>
<evidence type="ECO:0000313" key="2">
    <source>
        <dbReference type="EMBL" id="NNH78847.1"/>
    </source>
</evidence>
<accession>A0A7Y2WBY7</accession>
<proteinExistence type="predicted"/>
<comment type="caution">
    <text evidence="2">The sequence shown here is derived from an EMBL/GenBank/DDBJ whole genome shotgun (WGS) entry which is preliminary data.</text>
</comment>
<organism evidence="2 3">
    <name type="scientific">Acinetobacter terrae</name>
    <dbReference type="NCBI Taxonomy" id="2731247"/>
    <lineage>
        <taxon>Bacteria</taxon>
        <taxon>Pseudomonadati</taxon>
        <taxon>Pseudomonadota</taxon>
        <taxon>Gammaproteobacteria</taxon>
        <taxon>Moraxellales</taxon>
        <taxon>Moraxellaceae</taxon>
        <taxon>Acinetobacter</taxon>
        <taxon>Acinetobacter Taxon 24</taxon>
    </lineage>
</organism>
<sequence length="444" mass="51775">MIKFMKNKEVADPSELNIVKTDQSFVHIKHNITIRQYKFWHLIIRSFGEQLENGVEPDSNGFFYHSIKDISDFIGYEVVRSELKNDLEGLRVAPIVVNYLEKDGLPAEHFMGFISEYKVLSKRVGFRLPSVIENIIRNKQQNQQMFLLLNWDIFNSFSGKYEAVIYKLCRDYVGVGRTPNFTLEKYREYMGVEETEYKEFKELNRWVIKKPVAELNTSELCDIEIDVEFEKKGRSVVGLYFKVKYARQNLLELPLTLDSSAFKDALIKLPIQDQTKYLDQFDSKEIYASIARANAYIEDLKSKGKEAKIGAIYHKAISERWGLAQIEEDLLKEREREAEIQKKNLAKQKQEEKDKELAALRKQDEKMLADFLVLPDEVKHNLIMDMISKVKSLKNIHTSMTDLYNEFGFDAYLQSSAFKGNLIGAIKEQFKPDEEKVNGDLFDE</sequence>
<dbReference type="EMBL" id="JABERL010000056">
    <property type="protein sequence ID" value="NNH78847.1"/>
    <property type="molecule type" value="Genomic_DNA"/>
</dbReference>
<protein>
    <submittedName>
        <fullName evidence="2">RepB family plasmid replication initiator protein</fullName>
    </submittedName>
</protein>
<dbReference type="Gene3D" id="1.10.10.10">
    <property type="entry name" value="Winged helix-like DNA-binding domain superfamily/Winged helix DNA-binding domain"/>
    <property type="match status" value="1"/>
</dbReference>
<dbReference type="Pfam" id="PF21205">
    <property type="entry name" value="Rep3_C"/>
    <property type="match status" value="1"/>
</dbReference>
<evidence type="ECO:0000313" key="3">
    <source>
        <dbReference type="Proteomes" id="UP000569202"/>
    </source>
</evidence>
<dbReference type="SUPFAM" id="SSF46785">
    <property type="entry name" value="Winged helix' DNA-binding domain"/>
    <property type="match status" value="1"/>
</dbReference>
<feature type="coiled-coil region" evidence="1">
    <location>
        <begin position="323"/>
        <end position="366"/>
    </location>
</feature>
<dbReference type="InterPro" id="IPR036388">
    <property type="entry name" value="WH-like_DNA-bd_sf"/>
</dbReference>
<name>A0A7Y2WBY7_9GAMM</name>
<dbReference type="Proteomes" id="UP000569202">
    <property type="component" value="Unassembled WGS sequence"/>
</dbReference>